<feature type="signal peptide" evidence="3">
    <location>
        <begin position="1"/>
        <end position="31"/>
    </location>
</feature>
<keyword evidence="3" id="KW-0732">Signal</keyword>
<dbReference type="RefSeq" id="WP_311615527.1">
    <property type="nucleotide sequence ID" value="NZ_JAVREV010000002.1"/>
</dbReference>
<reference evidence="6" key="1">
    <citation type="submission" date="2023-07" db="EMBL/GenBank/DDBJ databases">
        <title>30 novel species of actinomycetes from the DSMZ collection.</title>
        <authorList>
            <person name="Nouioui I."/>
        </authorList>
    </citation>
    <scope>NUCLEOTIDE SEQUENCE [LARGE SCALE GENOMIC DNA]</scope>
    <source>
        <strain evidence="6">DSM 41886</strain>
    </source>
</reference>
<feature type="region of interest" description="Disordered" evidence="2">
    <location>
        <begin position="328"/>
        <end position="358"/>
    </location>
</feature>
<evidence type="ECO:0000313" key="5">
    <source>
        <dbReference type="EMBL" id="MDT0441588.1"/>
    </source>
</evidence>
<evidence type="ECO:0000256" key="2">
    <source>
        <dbReference type="SAM" id="MobiDB-lite"/>
    </source>
</evidence>
<dbReference type="InterPro" id="IPR004474">
    <property type="entry name" value="LytR_CpsA_psr"/>
</dbReference>
<dbReference type="Pfam" id="PF03816">
    <property type="entry name" value="LytR_cpsA_psr"/>
    <property type="match status" value="1"/>
</dbReference>
<organism evidence="5 6">
    <name type="scientific">Streptomyces johnsoniae</name>
    <dbReference type="NCBI Taxonomy" id="3075532"/>
    <lineage>
        <taxon>Bacteria</taxon>
        <taxon>Bacillati</taxon>
        <taxon>Actinomycetota</taxon>
        <taxon>Actinomycetes</taxon>
        <taxon>Kitasatosporales</taxon>
        <taxon>Streptomycetaceae</taxon>
        <taxon>Streptomyces</taxon>
    </lineage>
</organism>
<feature type="domain" description="Cell envelope-related transcriptional attenuator" evidence="4">
    <location>
        <begin position="90"/>
        <end position="243"/>
    </location>
</feature>
<evidence type="ECO:0000256" key="3">
    <source>
        <dbReference type="SAM" id="SignalP"/>
    </source>
</evidence>
<gene>
    <name evidence="5" type="ORF">RM779_03095</name>
</gene>
<dbReference type="Proteomes" id="UP001183615">
    <property type="component" value="Unassembled WGS sequence"/>
</dbReference>
<evidence type="ECO:0000313" key="6">
    <source>
        <dbReference type="Proteomes" id="UP001183615"/>
    </source>
</evidence>
<keyword evidence="6" id="KW-1185">Reference proteome</keyword>
<evidence type="ECO:0000259" key="4">
    <source>
        <dbReference type="Pfam" id="PF03816"/>
    </source>
</evidence>
<feature type="chain" id="PRO_5045763918" evidence="3">
    <location>
        <begin position="32"/>
        <end position="358"/>
    </location>
</feature>
<dbReference type="NCBIfam" id="TIGR00350">
    <property type="entry name" value="lytR_cpsA_psr"/>
    <property type="match status" value="1"/>
</dbReference>
<dbReference type="InterPro" id="IPR050922">
    <property type="entry name" value="LytR/CpsA/Psr_CW_biosynth"/>
</dbReference>
<protein>
    <submittedName>
        <fullName evidence="5">LCP family protein</fullName>
    </submittedName>
</protein>
<feature type="compositionally biased region" description="Low complexity" evidence="2">
    <location>
        <begin position="340"/>
        <end position="351"/>
    </location>
</feature>
<dbReference type="EMBL" id="JAVREV010000002">
    <property type="protein sequence ID" value="MDT0441588.1"/>
    <property type="molecule type" value="Genomic_DNA"/>
</dbReference>
<dbReference type="Gene3D" id="3.40.630.190">
    <property type="entry name" value="LCP protein"/>
    <property type="match status" value="1"/>
</dbReference>
<evidence type="ECO:0000256" key="1">
    <source>
        <dbReference type="ARBA" id="ARBA00006068"/>
    </source>
</evidence>
<comment type="similarity">
    <text evidence="1">Belongs to the LytR/CpsA/Psr (LCP) family.</text>
</comment>
<accession>A0ABU2RYL8</accession>
<sequence>MHARRNGRRWGLRIATALAALVLTASGAGHAMVTSAENEVRRVDPFRGLRDRPDAGDGLNILLIGTDSRDGLSAAERTRYHVGNASCRCADAVLLLHVSEARDRATVVSLPRDSYARLPAHDFEAGGGRHPAHADKLNAALSHGGPALMVGTVEGLTGLRVDHYLEVSFVGFMRAVDEIGGVRVCTTRPLKDSYSGLDLPAGTSTLDGAAALSYVRARHLDGTSDFSRMARQQRFLAAFLDEAISGGVLLNPAKAGRTAGALLDSVRADPGFGAEEMLALAGLLRHFETSQARFTSVPVADTARHVPGLGSTVMWDEAAADRLFTALREDGPLPEPPKRPAGSAPTPAATADADDITC</sequence>
<name>A0ABU2RYL8_9ACTN</name>
<dbReference type="PANTHER" id="PTHR33392">
    <property type="entry name" value="POLYISOPRENYL-TEICHOIC ACID--PEPTIDOGLYCAN TEICHOIC ACID TRANSFERASE TAGU"/>
    <property type="match status" value="1"/>
</dbReference>
<comment type="caution">
    <text evidence="5">The sequence shown here is derived from an EMBL/GenBank/DDBJ whole genome shotgun (WGS) entry which is preliminary data.</text>
</comment>
<proteinExistence type="inferred from homology"/>
<dbReference type="PANTHER" id="PTHR33392:SF6">
    <property type="entry name" value="POLYISOPRENYL-TEICHOIC ACID--PEPTIDOGLYCAN TEICHOIC ACID TRANSFERASE TAGU"/>
    <property type="match status" value="1"/>
</dbReference>